<evidence type="ECO:0000256" key="7">
    <source>
        <dbReference type="ARBA" id="ARBA00054572"/>
    </source>
</evidence>
<dbReference type="GO" id="GO:0004029">
    <property type="term" value="F:aldehyde dehydrogenase (NAD+) activity"/>
    <property type="evidence" value="ECO:0007669"/>
    <property type="project" value="UniProtKB-EC"/>
</dbReference>
<dbReference type="PANTHER" id="PTHR43521:SF1">
    <property type="entry name" value="ALPHA-AMINOADIPIC SEMIALDEHYDE DEHYDROGENASE"/>
    <property type="match status" value="1"/>
</dbReference>
<dbReference type="RefSeq" id="WP_144352017.1">
    <property type="nucleotide sequence ID" value="NZ_CP036259.1"/>
</dbReference>
<comment type="function">
    <text evidence="7">Part of the sulfo-TAL (or sulfo-SFT) pathway, a D-sulfoquinovose degradation pathway that produces sulfolactate (SL). Catalyzes the oxidation of 3-sulfolactaldehyde (SLA) to sulfolactate (SL).</text>
</comment>
<evidence type="ECO:0000256" key="5">
    <source>
        <dbReference type="ARBA" id="ARBA00024226"/>
    </source>
</evidence>
<dbReference type="Gene3D" id="3.40.309.10">
    <property type="entry name" value="Aldehyde Dehydrogenase, Chain A, domain 2"/>
    <property type="match status" value="1"/>
</dbReference>
<evidence type="ECO:0000256" key="3">
    <source>
        <dbReference type="ARBA" id="ARBA00023002"/>
    </source>
</evidence>
<evidence type="ECO:0000313" key="13">
    <source>
        <dbReference type="EMBL" id="QDR82646.1"/>
    </source>
</evidence>
<evidence type="ECO:0000259" key="12">
    <source>
        <dbReference type="Pfam" id="PF00171"/>
    </source>
</evidence>
<feature type="domain" description="Aldehyde dehydrogenase" evidence="12">
    <location>
        <begin position="12"/>
        <end position="477"/>
    </location>
</feature>
<gene>
    <name evidence="13" type="primary">aldHT</name>
    <name evidence="13" type="ORF">SPTER_40750</name>
</gene>
<dbReference type="InterPro" id="IPR016163">
    <property type="entry name" value="Ald_DH_C"/>
</dbReference>
<dbReference type="PANTHER" id="PTHR43521">
    <property type="entry name" value="ALPHA-AMINOADIPIC SEMIALDEHYDE DEHYDROGENASE"/>
    <property type="match status" value="1"/>
</dbReference>
<sequence length="493" mass="52214">MEIIKNYINGLWVESVTARTFTSTNPATGEVVGLVTLSGPEDVRQAVDAAAAAFNTWRKVPAPERAEIIMNISNKLSEHKEELAQLLTTEMGKVLHEARGDVQEAIDIAAYMAGEGRRLFGFTTPSELKNKFCLTMRDPVGVIAAISAWNFPVAIPAWKIMPALIAGNTVVFKPASEAAAVGAAFVKILAAAGVPAGVVNLVIGSGSEVGNAIVDNPKVKAISFTGSTATGTGLYARAAALNKRVSLEMGGKNAIIVMNDADLDLAVDGIVWSAYGTTGQRCTACSRVIVHKDVKEELVKKLVVRIKELKIGNGLDASVDVGPVINKGQLEKIHEYVQIGVAEGAKLVAGGQITAISSLPGGSFYLPTLFDGVSRNMRIAQEEIFGPVLSVITIDSLEEAIDVNNDTAFGLSSSIYTANINAAFTAMRELTTGIVYINAGTTGAEVHLPFGGTRGTGNGHREVANAAFEFCTEWKSVYVDYSGKLQRAQIDNR</sequence>
<dbReference type="InterPro" id="IPR016160">
    <property type="entry name" value="Ald_DH_CS_CYS"/>
</dbReference>
<evidence type="ECO:0000256" key="11">
    <source>
        <dbReference type="RuleBase" id="RU003345"/>
    </source>
</evidence>
<keyword evidence="4" id="KW-0520">NAD</keyword>
<evidence type="ECO:0000256" key="2">
    <source>
        <dbReference type="ARBA" id="ARBA00011881"/>
    </source>
</evidence>
<dbReference type="AlphaFoldDB" id="A0A517DZG7"/>
<reference evidence="13 14" key="1">
    <citation type="submission" date="2019-02" db="EMBL/GenBank/DDBJ databases">
        <title>Closed genome of Sporomusa termitida DSM 4440.</title>
        <authorList>
            <person name="Poehlein A."/>
            <person name="Daniel R."/>
        </authorList>
    </citation>
    <scope>NUCLEOTIDE SEQUENCE [LARGE SCALE GENOMIC DNA]</scope>
    <source>
        <strain evidence="13 14">DSM 4440</strain>
    </source>
</reference>
<dbReference type="PROSITE" id="PS00070">
    <property type="entry name" value="ALDEHYDE_DEHYDR_CYS"/>
    <property type="match status" value="1"/>
</dbReference>
<comment type="catalytic activity">
    <reaction evidence="6">
        <text>(2S)-3-sulfolactaldehyde + NAD(+) + H2O = (2S)-3-sulfolactate + NADH + 2 H(+)</text>
        <dbReference type="Rhea" id="RHEA:47932"/>
        <dbReference type="ChEBI" id="CHEBI:15377"/>
        <dbReference type="ChEBI" id="CHEBI:15378"/>
        <dbReference type="ChEBI" id="CHEBI:57540"/>
        <dbReference type="ChEBI" id="CHEBI:57945"/>
        <dbReference type="ChEBI" id="CHEBI:61289"/>
        <dbReference type="ChEBI" id="CHEBI:90109"/>
        <dbReference type="EC" id="1.2.1.97"/>
    </reaction>
    <physiologicalReaction direction="left-to-right" evidence="6">
        <dbReference type="Rhea" id="RHEA:47933"/>
    </physiologicalReaction>
</comment>
<dbReference type="PROSITE" id="PS00687">
    <property type="entry name" value="ALDEHYDE_DEHYDR_GLU"/>
    <property type="match status" value="1"/>
</dbReference>
<dbReference type="Proteomes" id="UP000320776">
    <property type="component" value="Chromosome"/>
</dbReference>
<dbReference type="EC" id="1.2.1.3" evidence="5"/>
<dbReference type="EMBL" id="CP036259">
    <property type="protein sequence ID" value="QDR82646.1"/>
    <property type="molecule type" value="Genomic_DNA"/>
</dbReference>
<dbReference type="KEGG" id="sted:SPTER_40750"/>
<proteinExistence type="inferred from homology"/>
<dbReference type="OrthoDB" id="9762913at2"/>
<dbReference type="Gene3D" id="3.40.605.10">
    <property type="entry name" value="Aldehyde Dehydrogenase, Chain A, domain 1"/>
    <property type="match status" value="1"/>
</dbReference>
<dbReference type="InterPro" id="IPR044638">
    <property type="entry name" value="ALDH7A1-like"/>
</dbReference>
<evidence type="ECO:0000256" key="9">
    <source>
        <dbReference type="ARBA" id="ARBA00067277"/>
    </source>
</evidence>
<dbReference type="Pfam" id="PF00171">
    <property type="entry name" value="Aldedh"/>
    <property type="match status" value="1"/>
</dbReference>
<comment type="similarity">
    <text evidence="1 11">Belongs to the aldehyde dehydrogenase family.</text>
</comment>
<dbReference type="InterPro" id="IPR016161">
    <property type="entry name" value="Ald_DH/histidinol_DH"/>
</dbReference>
<dbReference type="FunFam" id="3.40.309.10:FF:000009">
    <property type="entry name" value="Aldehyde dehydrogenase A"/>
    <property type="match status" value="1"/>
</dbReference>
<accession>A0A517DZG7</accession>
<dbReference type="SUPFAM" id="SSF53720">
    <property type="entry name" value="ALDH-like"/>
    <property type="match status" value="1"/>
</dbReference>
<comment type="subunit">
    <text evidence="2">Homotetramer.</text>
</comment>
<dbReference type="InterPro" id="IPR015590">
    <property type="entry name" value="Aldehyde_DH_dom"/>
</dbReference>
<keyword evidence="3 11" id="KW-0560">Oxidoreductase</keyword>
<protein>
    <recommendedName>
        <fullName evidence="9">3-sulfolactaldehyde dehydrogenase</fullName>
        <ecNumber evidence="5">1.2.1.3</ecNumber>
        <ecNumber evidence="8">1.2.1.97</ecNumber>
    </recommendedName>
</protein>
<evidence type="ECO:0000256" key="1">
    <source>
        <dbReference type="ARBA" id="ARBA00009986"/>
    </source>
</evidence>
<evidence type="ECO:0000256" key="4">
    <source>
        <dbReference type="ARBA" id="ARBA00023027"/>
    </source>
</evidence>
<evidence type="ECO:0000313" key="14">
    <source>
        <dbReference type="Proteomes" id="UP000320776"/>
    </source>
</evidence>
<evidence type="ECO:0000256" key="6">
    <source>
        <dbReference type="ARBA" id="ARBA00050326"/>
    </source>
</evidence>
<dbReference type="EC" id="1.2.1.97" evidence="8"/>
<evidence type="ECO:0000256" key="10">
    <source>
        <dbReference type="PROSITE-ProRule" id="PRU10007"/>
    </source>
</evidence>
<dbReference type="InterPro" id="IPR029510">
    <property type="entry name" value="Ald_DH_CS_GLU"/>
</dbReference>
<evidence type="ECO:0000256" key="8">
    <source>
        <dbReference type="ARBA" id="ARBA00066984"/>
    </source>
</evidence>
<name>A0A517DZG7_9FIRM</name>
<dbReference type="InterPro" id="IPR016162">
    <property type="entry name" value="Ald_DH_N"/>
</dbReference>
<organism evidence="13 14">
    <name type="scientific">Sporomusa termitida</name>
    <dbReference type="NCBI Taxonomy" id="2377"/>
    <lineage>
        <taxon>Bacteria</taxon>
        <taxon>Bacillati</taxon>
        <taxon>Bacillota</taxon>
        <taxon>Negativicutes</taxon>
        <taxon>Selenomonadales</taxon>
        <taxon>Sporomusaceae</taxon>
        <taxon>Sporomusa</taxon>
    </lineage>
</organism>
<dbReference type="FunFam" id="3.40.605.10:FF:000007">
    <property type="entry name" value="NAD/NADP-dependent betaine aldehyde dehydrogenase"/>
    <property type="match status" value="1"/>
</dbReference>
<feature type="active site" evidence="10">
    <location>
        <position position="248"/>
    </location>
</feature>
<keyword evidence="14" id="KW-1185">Reference proteome</keyword>